<evidence type="ECO:0000259" key="5">
    <source>
        <dbReference type="Pfam" id="PF01826"/>
    </source>
</evidence>
<dbReference type="Gene3D" id="2.10.25.10">
    <property type="entry name" value="Laminin"/>
    <property type="match status" value="2"/>
</dbReference>
<dbReference type="AlphaFoldDB" id="A0A0B1TEU9"/>
<keyword evidence="2" id="KW-0722">Serine protease inhibitor</keyword>
<dbReference type="Proteomes" id="UP000053660">
    <property type="component" value="Unassembled WGS sequence"/>
</dbReference>
<feature type="domain" description="TIL" evidence="5">
    <location>
        <begin position="62"/>
        <end position="115"/>
    </location>
</feature>
<keyword evidence="3" id="KW-1015">Disulfide bond</keyword>
<accession>A0A0B1TEU9</accession>
<dbReference type="InterPro" id="IPR051368">
    <property type="entry name" value="SerProtInhib-TIL_Domain"/>
</dbReference>
<evidence type="ECO:0000256" key="1">
    <source>
        <dbReference type="ARBA" id="ARBA00022690"/>
    </source>
</evidence>
<keyword evidence="1" id="KW-0646">Protease inhibitor</keyword>
<organism evidence="6 7">
    <name type="scientific">Oesophagostomum dentatum</name>
    <name type="common">Nodular worm</name>
    <dbReference type="NCBI Taxonomy" id="61180"/>
    <lineage>
        <taxon>Eukaryota</taxon>
        <taxon>Metazoa</taxon>
        <taxon>Ecdysozoa</taxon>
        <taxon>Nematoda</taxon>
        <taxon>Chromadorea</taxon>
        <taxon>Rhabditida</taxon>
        <taxon>Rhabditina</taxon>
        <taxon>Rhabditomorpha</taxon>
        <taxon>Strongyloidea</taxon>
        <taxon>Strongylidae</taxon>
        <taxon>Oesophagostomum</taxon>
    </lineage>
</organism>
<dbReference type="SUPFAM" id="SSF57567">
    <property type="entry name" value="Serine protease inhibitors"/>
    <property type="match status" value="2"/>
</dbReference>
<dbReference type="InterPro" id="IPR036084">
    <property type="entry name" value="Ser_inhib-like_sf"/>
</dbReference>
<dbReference type="EMBL" id="KN550362">
    <property type="protein sequence ID" value="KHJ94347.1"/>
    <property type="molecule type" value="Genomic_DNA"/>
</dbReference>
<evidence type="ECO:0000256" key="3">
    <source>
        <dbReference type="ARBA" id="ARBA00023157"/>
    </source>
</evidence>
<dbReference type="PANTHER" id="PTHR23259:SF70">
    <property type="entry name" value="ACCESSORY GLAND PROTEIN ACP62F-RELATED"/>
    <property type="match status" value="1"/>
</dbReference>
<evidence type="ECO:0000256" key="4">
    <source>
        <dbReference type="SAM" id="MobiDB-lite"/>
    </source>
</evidence>
<reference evidence="6 7" key="1">
    <citation type="submission" date="2014-03" db="EMBL/GenBank/DDBJ databases">
        <title>Draft genome of the hookworm Oesophagostomum dentatum.</title>
        <authorList>
            <person name="Mitreva M."/>
        </authorList>
    </citation>
    <scope>NUCLEOTIDE SEQUENCE [LARGE SCALE GENOMIC DNA]</scope>
    <source>
        <strain evidence="6 7">OD-Hann</strain>
    </source>
</reference>
<evidence type="ECO:0000313" key="6">
    <source>
        <dbReference type="EMBL" id="KHJ94347.1"/>
    </source>
</evidence>
<dbReference type="CDD" id="cd19941">
    <property type="entry name" value="TIL"/>
    <property type="match status" value="2"/>
</dbReference>
<gene>
    <name evidence="6" type="ORF">OESDEN_05722</name>
</gene>
<keyword evidence="7" id="KW-1185">Reference proteome</keyword>
<feature type="non-terminal residue" evidence="6">
    <location>
        <position position="1"/>
    </location>
</feature>
<dbReference type="OrthoDB" id="5868241at2759"/>
<dbReference type="InterPro" id="IPR002919">
    <property type="entry name" value="TIL_dom"/>
</dbReference>
<dbReference type="PANTHER" id="PTHR23259">
    <property type="entry name" value="RIDDLE"/>
    <property type="match status" value="1"/>
</dbReference>
<sequence length="242" mass="26841">LNPKTSVRYACNRNSFGCSSQITEHNQILVISYVTVGARQQKDLVLTNHSLIPKNFSVNETCGINEEFAICTSMCEPECDKEEGMCNNMCGPPGCQCMSGYLRNRNNSCVLREQCTPKSNYGCGMNEIYSRCSGCEKQCSGNRKMCVRQCGPPMCQCRGGYYRHANGTCVMEEHCQEDLTSNCALLLCAHDHECRLVQQNCTSFPCHPAPHCVLRDYLTNTTIPASSNDSTTPAETPQGRNN</sequence>
<proteinExistence type="predicted"/>
<name>A0A0B1TEU9_OESDE</name>
<feature type="region of interest" description="Disordered" evidence="4">
    <location>
        <begin position="223"/>
        <end position="242"/>
    </location>
</feature>
<protein>
    <submittedName>
        <fullName evidence="6">Trypsin Inhibitor like cysteine rich domain protein</fullName>
    </submittedName>
</protein>
<dbReference type="Pfam" id="PF01826">
    <property type="entry name" value="TIL"/>
    <property type="match status" value="2"/>
</dbReference>
<dbReference type="GO" id="GO:0004867">
    <property type="term" value="F:serine-type endopeptidase inhibitor activity"/>
    <property type="evidence" value="ECO:0007669"/>
    <property type="project" value="UniProtKB-KW"/>
</dbReference>
<evidence type="ECO:0000313" key="7">
    <source>
        <dbReference type="Proteomes" id="UP000053660"/>
    </source>
</evidence>
<evidence type="ECO:0000256" key="2">
    <source>
        <dbReference type="ARBA" id="ARBA00022900"/>
    </source>
</evidence>
<feature type="domain" description="TIL" evidence="5">
    <location>
        <begin position="123"/>
        <end position="175"/>
    </location>
</feature>